<feature type="region of interest" description="Disordered" evidence="5">
    <location>
        <begin position="474"/>
        <end position="509"/>
    </location>
</feature>
<evidence type="ECO:0000256" key="4">
    <source>
        <dbReference type="SAM" id="Coils"/>
    </source>
</evidence>
<dbReference type="InterPro" id="IPR007889">
    <property type="entry name" value="HTH_Psq"/>
</dbReference>
<dbReference type="OrthoDB" id="6626399at2759"/>
<dbReference type="EnsemblMetazoa" id="XM_029490791.1">
    <property type="protein sequence ID" value="XP_029346651.1"/>
    <property type="gene ID" value="LOC103311826"/>
</dbReference>
<dbReference type="GeneID" id="103311826"/>
<evidence type="ECO:0000256" key="1">
    <source>
        <dbReference type="ARBA" id="ARBA00004123"/>
    </source>
</evidence>
<evidence type="ECO:0000256" key="2">
    <source>
        <dbReference type="ARBA" id="ARBA00023125"/>
    </source>
</evidence>
<dbReference type="InterPro" id="IPR036397">
    <property type="entry name" value="RNaseH_sf"/>
</dbReference>
<dbReference type="RefSeq" id="XP_029346651.1">
    <property type="nucleotide sequence ID" value="XM_029490791.1"/>
</dbReference>
<keyword evidence="3" id="KW-0539">Nucleus</keyword>
<dbReference type="Pfam" id="PF03221">
    <property type="entry name" value="HTH_Tnp_Tc5"/>
    <property type="match status" value="1"/>
</dbReference>
<dbReference type="PANTHER" id="PTHR19303:SF74">
    <property type="entry name" value="POGO TRANSPOSABLE ELEMENT WITH KRAB DOMAIN"/>
    <property type="match status" value="1"/>
</dbReference>
<name>A0A8R2JTR0_ACYPI</name>
<evidence type="ECO:0000313" key="7">
    <source>
        <dbReference type="EnsemblMetazoa" id="XP_029346651.1"/>
    </source>
</evidence>
<evidence type="ECO:0000256" key="5">
    <source>
        <dbReference type="SAM" id="MobiDB-lite"/>
    </source>
</evidence>
<dbReference type="Pfam" id="PF05225">
    <property type="entry name" value="HTH_psq"/>
    <property type="match status" value="1"/>
</dbReference>
<reference evidence="7" key="2">
    <citation type="submission" date="2022-06" db="UniProtKB">
        <authorList>
            <consortium name="EnsemblMetazoa"/>
        </authorList>
    </citation>
    <scope>IDENTIFICATION</scope>
</reference>
<evidence type="ECO:0000256" key="3">
    <source>
        <dbReference type="ARBA" id="ARBA00023242"/>
    </source>
</evidence>
<reference evidence="8" key="1">
    <citation type="submission" date="2010-06" db="EMBL/GenBank/DDBJ databases">
        <authorList>
            <person name="Jiang H."/>
            <person name="Abraham K."/>
            <person name="Ali S."/>
            <person name="Alsbrooks S.L."/>
            <person name="Anim B.N."/>
            <person name="Anosike U.S."/>
            <person name="Attaway T."/>
            <person name="Bandaranaike D.P."/>
            <person name="Battles P.K."/>
            <person name="Bell S.N."/>
            <person name="Bell A.V."/>
            <person name="Beltran B."/>
            <person name="Bickham C."/>
            <person name="Bustamante Y."/>
            <person name="Caleb T."/>
            <person name="Canada A."/>
            <person name="Cardenas V."/>
            <person name="Carter K."/>
            <person name="Chacko J."/>
            <person name="Chandrabose M.N."/>
            <person name="Chavez D."/>
            <person name="Chavez A."/>
            <person name="Chen L."/>
            <person name="Chu H.-S."/>
            <person name="Claassen K.J."/>
            <person name="Cockrell R."/>
            <person name="Collins M."/>
            <person name="Cooper J.A."/>
            <person name="Cree A."/>
            <person name="Curry S.M."/>
            <person name="Da Y."/>
            <person name="Dao M.D."/>
            <person name="Das B."/>
            <person name="Davila M.-L."/>
            <person name="Davy-Carroll L."/>
            <person name="Denson S."/>
            <person name="Dinh H."/>
            <person name="Ebong V.E."/>
            <person name="Edwards J.R."/>
            <person name="Egan A."/>
            <person name="El-Daye J."/>
            <person name="Escobedo L."/>
            <person name="Fernandez S."/>
            <person name="Fernando P.R."/>
            <person name="Flagg N."/>
            <person name="Forbes L.D."/>
            <person name="Fowler R.G."/>
            <person name="Fu Q."/>
            <person name="Gabisi R.A."/>
            <person name="Ganer J."/>
            <person name="Garbino Pronczuk A."/>
            <person name="Garcia R.M."/>
            <person name="Garner T."/>
            <person name="Garrett T.E."/>
            <person name="Gonzalez D.A."/>
            <person name="Hamid H."/>
            <person name="Hawkins E.S."/>
            <person name="Hirani K."/>
            <person name="Hogues M.E."/>
            <person name="Hollins B."/>
            <person name="Hsiao C.-H."/>
            <person name="Jabil R."/>
            <person name="James M.L."/>
            <person name="Jhangiani S.N."/>
            <person name="Johnson B."/>
            <person name="Johnson Q."/>
            <person name="Joshi V."/>
            <person name="Kalu J.B."/>
            <person name="Kam C."/>
            <person name="Kashfia A."/>
            <person name="Keebler J."/>
            <person name="Kisamo H."/>
            <person name="Kovar C.L."/>
            <person name="Lago L.A."/>
            <person name="Lai C.-Y."/>
            <person name="Laidlaw J."/>
            <person name="Lara F."/>
            <person name="Le T.-K."/>
            <person name="Lee S.L."/>
            <person name="Legall F.H."/>
            <person name="Lemon S.J."/>
            <person name="Lewis L.R."/>
            <person name="Li B."/>
            <person name="Liu Y."/>
            <person name="Liu Y.-S."/>
            <person name="Lopez J."/>
            <person name="Lozado R.J."/>
            <person name="Lu J."/>
            <person name="Madu R.C."/>
            <person name="Maheshwari M."/>
            <person name="Maheshwari R."/>
            <person name="Malloy K."/>
            <person name="Martinez E."/>
            <person name="Mathew T."/>
            <person name="Mercado I.C."/>
            <person name="Mercado C."/>
            <person name="Meyer B."/>
            <person name="Montgomery K."/>
            <person name="Morgan M.B."/>
            <person name="Munidasa M."/>
            <person name="Nazareth L.V."/>
            <person name="Nelson J."/>
            <person name="Ng B.M."/>
            <person name="Nguyen N.B."/>
            <person name="Nguyen P.Q."/>
            <person name="Nguyen T."/>
            <person name="Obregon M."/>
            <person name="Okwuonu G.O."/>
            <person name="Onwere C.G."/>
            <person name="Orozco G."/>
            <person name="Parra A."/>
            <person name="Patel S."/>
            <person name="Patil S."/>
            <person name="Perez A."/>
            <person name="Perez Y."/>
            <person name="Pham C."/>
            <person name="Primus E.L."/>
            <person name="Pu L.-L."/>
            <person name="Puazo M."/>
            <person name="Qin X."/>
            <person name="Quiroz J.B."/>
            <person name="Reese J."/>
            <person name="Richards S."/>
            <person name="Rives C.M."/>
            <person name="Robberts R."/>
            <person name="Ruiz S.J."/>
            <person name="Ruiz M.J."/>
            <person name="Santibanez J."/>
            <person name="Schneider B.W."/>
            <person name="Sisson I."/>
            <person name="Smith M."/>
            <person name="Sodergren E."/>
            <person name="Song X.-Z."/>
            <person name="Song B.B."/>
            <person name="Summersgill H."/>
            <person name="Thelus R."/>
            <person name="Thornton R.D."/>
            <person name="Trejos Z.Y."/>
            <person name="Usmani K."/>
            <person name="Vattathil S."/>
            <person name="Villasana D."/>
            <person name="Walker D.L."/>
            <person name="Wang S."/>
            <person name="Wang K."/>
            <person name="White C.S."/>
            <person name="Williams A.C."/>
            <person name="Williamson J."/>
            <person name="Wilson K."/>
            <person name="Woghiren I.O."/>
            <person name="Woodworth J.R."/>
            <person name="Worley K.C."/>
            <person name="Wright R.A."/>
            <person name="Wu W."/>
            <person name="Young L."/>
            <person name="Zhang L."/>
            <person name="Zhang J."/>
            <person name="Zhu Y."/>
            <person name="Muzny D.M."/>
            <person name="Weinstock G."/>
            <person name="Gibbs R.A."/>
        </authorList>
    </citation>
    <scope>NUCLEOTIDE SEQUENCE [LARGE SCALE GENOMIC DNA]</scope>
    <source>
        <strain evidence="8">LSR1</strain>
    </source>
</reference>
<dbReference type="PANTHER" id="PTHR19303">
    <property type="entry name" value="TRANSPOSON"/>
    <property type="match status" value="1"/>
</dbReference>
<dbReference type="Proteomes" id="UP000007819">
    <property type="component" value="Chromosome A2"/>
</dbReference>
<evidence type="ECO:0000313" key="8">
    <source>
        <dbReference type="Proteomes" id="UP000007819"/>
    </source>
</evidence>
<organism evidence="7 8">
    <name type="scientific">Acyrthosiphon pisum</name>
    <name type="common">Pea aphid</name>
    <dbReference type="NCBI Taxonomy" id="7029"/>
    <lineage>
        <taxon>Eukaryota</taxon>
        <taxon>Metazoa</taxon>
        <taxon>Ecdysozoa</taxon>
        <taxon>Arthropoda</taxon>
        <taxon>Hexapoda</taxon>
        <taxon>Insecta</taxon>
        <taxon>Pterygota</taxon>
        <taxon>Neoptera</taxon>
        <taxon>Paraneoptera</taxon>
        <taxon>Hemiptera</taxon>
        <taxon>Sternorrhyncha</taxon>
        <taxon>Aphidomorpha</taxon>
        <taxon>Aphidoidea</taxon>
        <taxon>Aphididae</taxon>
        <taxon>Macrosiphini</taxon>
        <taxon>Acyrthosiphon</taxon>
    </lineage>
</organism>
<dbReference type="Pfam" id="PF03184">
    <property type="entry name" value="DDE_1"/>
    <property type="match status" value="1"/>
</dbReference>
<dbReference type="Gene3D" id="1.10.10.60">
    <property type="entry name" value="Homeodomain-like"/>
    <property type="match status" value="1"/>
</dbReference>
<dbReference type="InterPro" id="IPR004875">
    <property type="entry name" value="DDE_SF_endonuclease_dom"/>
</dbReference>
<dbReference type="Gene3D" id="3.30.420.10">
    <property type="entry name" value="Ribonuclease H-like superfamily/Ribonuclease H"/>
    <property type="match status" value="1"/>
</dbReference>
<dbReference type="SMART" id="SM00674">
    <property type="entry name" value="CENPB"/>
    <property type="match status" value="1"/>
</dbReference>
<sequence>MAPHTKNKPVAKRFKYSPNKIKLALSAMKEGMSSLKASQMYSIPRTTLRNKFSGKSPEVSLGHSGTLSILGNENEQLLVEWVLASSKMGFPVDREGLLSSVKKLVDELNLKTPFTNNRPGRKWFYSFMQRHKILSQKHAEYVNRARGSVTEEKIRNWFTEVYGLLGDDAIILKEPKRIFNLDETCFNLAPKGELILGERGKNVYDEHSNSNKENITTLFATNALGTWAPPLTLYKYERIPAIIARSAPPNWGIGKSENGWMTSETFFEYMSNIFLPFLIENNIERPVIVFLDGHKSHLSLYLSKFCHENKIILVALYPNSTHIIQPLDVAVFGPLKSKWKRIVKQWRIENDKEISKFDIPLALSGIINNPEMKTNVESGFRATGLYPFDSNNVDYSKIIVRTNQLKQIDLNVENLMSHLVFIENKIFKIDVDLLGKFKRAERGGYAWDGNEEAVLLFKLWLEVKNDIKNYDHVSTSTPVSSPPIDYQLSPTNYNGPTHDRPTTSNQTSEQTNLTLYEDSLSNENALPNNGMSQNTSSITSESQQSVRSEPSSIIMSAKRSLQNVFDDIIKWPVQKETTSKRKKEYTPSVITSKKWIEYYELKDQEKLDKEIQKENKKKAAQEKKKKIEQNKIEKVKLKELKKIELAESDESSELNDSWCSSQSDASESLAIPLGQLDLVLSITDLKPGDYILVKFESKNKKKITYKYVATVQKLVEDTDVEIQCFEAVDEENTEYIPIENDISMVELKDIIGKLPYPELKKSGRQLKSVFPGVVDTFEKC</sequence>
<feature type="region of interest" description="Disordered" evidence="5">
    <location>
        <begin position="521"/>
        <end position="550"/>
    </location>
</feature>
<evidence type="ECO:0000259" key="6">
    <source>
        <dbReference type="PROSITE" id="PS51253"/>
    </source>
</evidence>
<accession>A0A8R2JTR0</accession>
<dbReference type="InterPro" id="IPR009057">
    <property type="entry name" value="Homeodomain-like_sf"/>
</dbReference>
<feature type="compositionally biased region" description="Low complexity" evidence="5">
    <location>
        <begin position="474"/>
        <end position="483"/>
    </location>
</feature>
<keyword evidence="2" id="KW-0238">DNA-binding</keyword>
<feature type="domain" description="HTH CENPB-type" evidence="6">
    <location>
        <begin position="62"/>
        <end position="137"/>
    </location>
</feature>
<dbReference type="AlphaFoldDB" id="A0A8R2JTR0"/>
<dbReference type="GO" id="GO:0005634">
    <property type="term" value="C:nucleus"/>
    <property type="evidence" value="ECO:0007669"/>
    <property type="project" value="UniProtKB-SubCell"/>
</dbReference>
<keyword evidence="4" id="KW-0175">Coiled coil</keyword>
<dbReference type="InterPro" id="IPR050863">
    <property type="entry name" value="CenT-Element_Derived"/>
</dbReference>
<dbReference type="PROSITE" id="PS51253">
    <property type="entry name" value="HTH_CENPB"/>
    <property type="match status" value="1"/>
</dbReference>
<protein>
    <recommendedName>
        <fullName evidence="6">HTH CENPB-type domain-containing protein</fullName>
    </recommendedName>
</protein>
<dbReference type="SUPFAM" id="SSF46689">
    <property type="entry name" value="Homeodomain-like"/>
    <property type="match status" value="1"/>
</dbReference>
<dbReference type="KEGG" id="api:103311826"/>
<feature type="coiled-coil region" evidence="4">
    <location>
        <begin position="602"/>
        <end position="640"/>
    </location>
</feature>
<dbReference type="GO" id="GO:0003677">
    <property type="term" value="F:DNA binding"/>
    <property type="evidence" value="ECO:0007669"/>
    <property type="project" value="UniProtKB-KW"/>
</dbReference>
<comment type="subcellular location">
    <subcellularLocation>
        <location evidence="1">Nucleus</location>
    </subcellularLocation>
</comment>
<keyword evidence="8" id="KW-1185">Reference proteome</keyword>
<proteinExistence type="predicted"/>
<dbReference type="InterPro" id="IPR006600">
    <property type="entry name" value="HTH_CenpB_DNA-bd_dom"/>
</dbReference>